<dbReference type="GO" id="GO:0005737">
    <property type="term" value="C:cytoplasm"/>
    <property type="evidence" value="ECO:0007669"/>
    <property type="project" value="TreeGrafter"/>
</dbReference>
<dbReference type="InterPro" id="IPR050924">
    <property type="entry name" value="Peroxiredoxin_BCP/PrxQ"/>
</dbReference>
<dbReference type="InterPro" id="IPR036249">
    <property type="entry name" value="Thioredoxin-like_sf"/>
</dbReference>
<dbReference type="PANTHER" id="PTHR42801">
    <property type="entry name" value="THIOREDOXIN-DEPENDENT PEROXIDE REDUCTASE"/>
    <property type="match status" value="1"/>
</dbReference>
<accession>A0A1G2G258</accession>
<dbReference type="PROSITE" id="PS51352">
    <property type="entry name" value="THIOREDOXIN_2"/>
    <property type="match status" value="1"/>
</dbReference>
<keyword evidence="5" id="KW-0049">Antioxidant</keyword>
<dbReference type="GO" id="GO:0034599">
    <property type="term" value="P:cellular response to oxidative stress"/>
    <property type="evidence" value="ECO:0007669"/>
    <property type="project" value="TreeGrafter"/>
</dbReference>
<keyword evidence="8" id="KW-0676">Redox-active center</keyword>
<dbReference type="EMBL" id="MHNK01000010">
    <property type="protein sequence ID" value="OGZ44082.1"/>
    <property type="molecule type" value="Genomic_DNA"/>
</dbReference>
<dbReference type="CDD" id="cd03017">
    <property type="entry name" value="PRX_BCP"/>
    <property type="match status" value="1"/>
</dbReference>
<keyword evidence="4" id="KW-0575">Peroxidase</keyword>
<dbReference type="NCBIfam" id="NF006960">
    <property type="entry name" value="PRK09437.1"/>
    <property type="match status" value="1"/>
</dbReference>
<evidence type="ECO:0000256" key="12">
    <source>
        <dbReference type="PIRSR" id="PIRSR000239-1"/>
    </source>
</evidence>
<dbReference type="SUPFAM" id="SSF52833">
    <property type="entry name" value="Thioredoxin-like"/>
    <property type="match status" value="1"/>
</dbReference>
<comment type="caution">
    <text evidence="14">The sequence shown here is derived from an EMBL/GenBank/DDBJ whole genome shotgun (WGS) entry which is preliminary data.</text>
</comment>
<feature type="domain" description="Thioredoxin" evidence="13">
    <location>
        <begin position="1"/>
        <end position="154"/>
    </location>
</feature>
<comment type="similarity">
    <text evidence="10">Belongs to the peroxiredoxin family. BCP/PrxQ subfamily.</text>
</comment>
<dbReference type="Pfam" id="PF00578">
    <property type="entry name" value="AhpC-TSA"/>
    <property type="match status" value="1"/>
</dbReference>
<dbReference type="EC" id="1.11.1.24" evidence="3"/>
<evidence type="ECO:0000256" key="5">
    <source>
        <dbReference type="ARBA" id="ARBA00022862"/>
    </source>
</evidence>
<evidence type="ECO:0000256" key="6">
    <source>
        <dbReference type="ARBA" id="ARBA00023002"/>
    </source>
</evidence>
<evidence type="ECO:0000313" key="15">
    <source>
        <dbReference type="Proteomes" id="UP000177480"/>
    </source>
</evidence>
<dbReference type="InterPro" id="IPR013766">
    <property type="entry name" value="Thioredoxin_domain"/>
</dbReference>
<evidence type="ECO:0000256" key="9">
    <source>
        <dbReference type="ARBA" id="ARBA00032824"/>
    </source>
</evidence>
<sequence>MKLGDMAPAFTLPDQNEKIHTLSDYKGMWVLLYFYPKDDTPGCTKEACGVRDAFPQFKKMSAVVFGVSADSVAKHKKFAEKYTLPFVLLSDENKDIIKKYGVWAKKKFMGREYMGILRTSFLIDPKGKIAKIYEKVKPEQHAEEVLQDLQVLIKK</sequence>
<evidence type="ECO:0000313" key="14">
    <source>
        <dbReference type="EMBL" id="OGZ44082.1"/>
    </source>
</evidence>
<evidence type="ECO:0000256" key="1">
    <source>
        <dbReference type="ARBA" id="ARBA00003330"/>
    </source>
</evidence>
<dbReference type="AlphaFoldDB" id="A0A1G2G258"/>
<protein>
    <recommendedName>
        <fullName evidence="3">thioredoxin-dependent peroxiredoxin</fullName>
        <ecNumber evidence="3">1.11.1.24</ecNumber>
    </recommendedName>
    <alternativeName>
        <fullName evidence="9">Thioredoxin peroxidase</fullName>
    </alternativeName>
</protein>
<organism evidence="14 15">
    <name type="scientific">Candidatus Ryanbacteria bacterium RIFCSPHIGHO2_01_FULL_45_22</name>
    <dbReference type="NCBI Taxonomy" id="1802114"/>
    <lineage>
        <taxon>Bacteria</taxon>
        <taxon>Candidatus Ryaniibacteriota</taxon>
    </lineage>
</organism>
<dbReference type="InterPro" id="IPR000866">
    <property type="entry name" value="AhpC/TSA"/>
</dbReference>
<evidence type="ECO:0000256" key="11">
    <source>
        <dbReference type="ARBA" id="ARBA00049091"/>
    </source>
</evidence>
<dbReference type="PANTHER" id="PTHR42801:SF4">
    <property type="entry name" value="AHPC_TSA FAMILY PROTEIN"/>
    <property type="match status" value="1"/>
</dbReference>
<evidence type="ECO:0000256" key="2">
    <source>
        <dbReference type="ARBA" id="ARBA00011245"/>
    </source>
</evidence>
<name>A0A1G2G258_9BACT</name>
<gene>
    <name evidence="14" type="ORF">A2719_03255</name>
</gene>
<feature type="active site" description="Cysteine sulfenic acid (-SOH) intermediate; for peroxidase activity" evidence="12">
    <location>
        <position position="43"/>
    </location>
</feature>
<dbReference type="PIRSF" id="PIRSF000239">
    <property type="entry name" value="AHPC"/>
    <property type="match status" value="1"/>
</dbReference>
<comment type="function">
    <text evidence="1">Thiol-specific peroxidase that catalyzes the reduction of hydrogen peroxide and organic hydroperoxides to water and alcohols, respectively. Plays a role in cell protection against oxidative stress by detoxifying peroxides and as sensor of hydrogen peroxide-mediated signaling events.</text>
</comment>
<comment type="catalytic activity">
    <reaction evidence="11">
        <text>a hydroperoxide + [thioredoxin]-dithiol = an alcohol + [thioredoxin]-disulfide + H2O</text>
        <dbReference type="Rhea" id="RHEA:62620"/>
        <dbReference type="Rhea" id="RHEA-COMP:10698"/>
        <dbReference type="Rhea" id="RHEA-COMP:10700"/>
        <dbReference type="ChEBI" id="CHEBI:15377"/>
        <dbReference type="ChEBI" id="CHEBI:29950"/>
        <dbReference type="ChEBI" id="CHEBI:30879"/>
        <dbReference type="ChEBI" id="CHEBI:35924"/>
        <dbReference type="ChEBI" id="CHEBI:50058"/>
        <dbReference type="EC" id="1.11.1.24"/>
    </reaction>
</comment>
<comment type="subunit">
    <text evidence="2">Monomer.</text>
</comment>
<dbReference type="GO" id="GO:0008379">
    <property type="term" value="F:thioredoxin peroxidase activity"/>
    <property type="evidence" value="ECO:0007669"/>
    <property type="project" value="TreeGrafter"/>
</dbReference>
<dbReference type="GO" id="GO:0045454">
    <property type="term" value="P:cell redox homeostasis"/>
    <property type="evidence" value="ECO:0007669"/>
    <property type="project" value="TreeGrafter"/>
</dbReference>
<proteinExistence type="inferred from homology"/>
<reference evidence="14 15" key="1">
    <citation type="journal article" date="2016" name="Nat. Commun.">
        <title>Thousands of microbial genomes shed light on interconnected biogeochemical processes in an aquifer system.</title>
        <authorList>
            <person name="Anantharaman K."/>
            <person name="Brown C.T."/>
            <person name="Hug L.A."/>
            <person name="Sharon I."/>
            <person name="Castelle C.J."/>
            <person name="Probst A.J."/>
            <person name="Thomas B.C."/>
            <person name="Singh A."/>
            <person name="Wilkins M.J."/>
            <person name="Karaoz U."/>
            <person name="Brodie E.L."/>
            <person name="Williams K.H."/>
            <person name="Hubbard S.S."/>
            <person name="Banfield J.F."/>
        </authorList>
    </citation>
    <scope>NUCLEOTIDE SEQUENCE [LARGE SCALE GENOMIC DNA]</scope>
</reference>
<keyword evidence="7" id="KW-1015">Disulfide bond</keyword>
<dbReference type="FunFam" id="3.40.30.10:FF:000007">
    <property type="entry name" value="Thioredoxin-dependent thiol peroxidase"/>
    <property type="match status" value="1"/>
</dbReference>
<evidence type="ECO:0000256" key="8">
    <source>
        <dbReference type="ARBA" id="ARBA00023284"/>
    </source>
</evidence>
<evidence type="ECO:0000256" key="3">
    <source>
        <dbReference type="ARBA" id="ARBA00013017"/>
    </source>
</evidence>
<evidence type="ECO:0000259" key="13">
    <source>
        <dbReference type="PROSITE" id="PS51352"/>
    </source>
</evidence>
<dbReference type="InterPro" id="IPR024706">
    <property type="entry name" value="Peroxiredoxin_AhpC-typ"/>
</dbReference>
<evidence type="ECO:0000256" key="4">
    <source>
        <dbReference type="ARBA" id="ARBA00022559"/>
    </source>
</evidence>
<evidence type="ECO:0000256" key="10">
    <source>
        <dbReference type="ARBA" id="ARBA00038489"/>
    </source>
</evidence>
<keyword evidence="6" id="KW-0560">Oxidoreductase</keyword>
<dbReference type="Proteomes" id="UP000177480">
    <property type="component" value="Unassembled WGS sequence"/>
</dbReference>
<dbReference type="STRING" id="1802114.A2719_03255"/>
<evidence type="ECO:0000256" key="7">
    <source>
        <dbReference type="ARBA" id="ARBA00023157"/>
    </source>
</evidence>
<dbReference type="Gene3D" id="3.40.30.10">
    <property type="entry name" value="Glutaredoxin"/>
    <property type="match status" value="1"/>
</dbReference>